<evidence type="ECO:0000256" key="2">
    <source>
        <dbReference type="ARBA" id="ARBA00022448"/>
    </source>
</evidence>
<evidence type="ECO:0000313" key="12">
    <source>
        <dbReference type="Proteomes" id="UP000242763"/>
    </source>
</evidence>
<name>A0A1I3SCF5_9HYPH</name>
<sequence>MTAADLEPAPRQSPWVVRHLAHLLAGAFLTVAILSALLARWLVPYDPLMTDVLSNLLPPGTSFDGQPAYVLGTDMLGRDVLSGIIYGSRISLIVGFATVVGAGVVGTAIGIISGYHKGWLDEVLMRLVDIQLAFPFILLAILMMYVLGQGLFNVILVLIITTWPIYARVARAEALRLSTSEYVTAARALGAGTPRILLRHILPNAMTPLIVVAAFSVPQMIIYEAALSFLGVGLPSSELSWGTMLATGRDYLTQAWWIATFPGIAIVCTILSINVLSEALRQNLDPNLRNQ</sequence>
<keyword evidence="2 9" id="KW-0813">Transport</keyword>
<feature type="domain" description="ABC transmembrane type-1" evidence="10">
    <location>
        <begin position="88"/>
        <end position="277"/>
    </location>
</feature>
<evidence type="ECO:0000259" key="10">
    <source>
        <dbReference type="PROSITE" id="PS50928"/>
    </source>
</evidence>
<dbReference type="OrthoDB" id="9766870at2"/>
<keyword evidence="3" id="KW-1003">Cell membrane</keyword>
<dbReference type="Pfam" id="PF00528">
    <property type="entry name" value="BPD_transp_1"/>
    <property type="match status" value="1"/>
</dbReference>
<dbReference type="Proteomes" id="UP000242763">
    <property type="component" value="Unassembled WGS sequence"/>
</dbReference>
<evidence type="ECO:0000256" key="4">
    <source>
        <dbReference type="ARBA" id="ARBA00022692"/>
    </source>
</evidence>
<dbReference type="InterPro" id="IPR035906">
    <property type="entry name" value="MetI-like_sf"/>
</dbReference>
<keyword evidence="6" id="KW-0653">Protein transport</keyword>
<dbReference type="GO" id="GO:0015031">
    <property type="term" value="P:protein transport"/>
    <property type="evidence" value="ECO:0007669"/>
    <property type="project" value="UniProtKB-KW"/>
</dbReference>
<evidence type="ECO:0000256" key="5">
    <source>
        <dbReference type="ARBA" id="ARBA00022856"/>
    </source>
</evidence>
<dbReference type="GO" id="GO:0055085">
    <property type="term" value="P:transmembrane transport"/>
    <property type="evidence" value="ECO:0007669"/>
    <property type="project" value="InterPro"/>
</dbReference>
<evidence type="ECO:0000256" key="7">
    <source>
        <dbReference type="ARBA" id="ARBA00022989"/>
    </source>
</evidence>
<dbReference type="PROSITE" id="PS50928">
    <property type="entry name" value="ABC_TM1"/>
    <property type="match status" value="1"/>
</dbReference>
<dbReference type="PANTHER" id="PTHR43386">
    <property type="entry name" value="OLIGOPEPTIDE TRANSPORT SYSTEM PERMEASE PROTEIN APPC"/>
    <property type="match status" value="1"/>
</dbReference>
<proteinExistence type="inferred from homology"/>
<feature type="transmembrane region" description="Helical" evidence="9">
    <location>
        <begin position="20"/>
        <end position="43"/>
    </location>
</feature>
<dbReference type="SUPFAM" id="SSF161098">
    <property type="entry name" value="MetI-like"/>
    <property type="match status" value="1"/>
</dbReference>
<evidence type="ECO:0000256" key="9">
    <source>
        <dbReference type="RuleBase" id="RU363032"/>
    </source>
</evidence>
<dbReference type="AlphaFoldDB" id="A0A1I3SCF5"/>
<dbReference type="RefSeq" id="WP_091524696.1">
    <property type="nucleotide sequence ID" value="NZ_FORF01000029.1"/>
</dbReference>
<dbReference type="CDD" id="cd06261">
    <property type="entry name" value="TM_PBP2"/>
    <property type="match status" value="1"/>
</dbReference>
<accession>A0A1I3SCF5</accession>
<keyword evidence="12" id="KW-1185">Reference proteome</keyword>
<reference evidence="12" key="1">
    <citation type="submission" date="2016-10" db="EMBL/GenBank/DDBJ databases">
        <authorList>
            <person name="Varghese N."/>
            <person name="Submissions S."/>
        </authorList>
    </citation>
    <scope>NUCLEOTIDE SEQUENCE [LARGE SCALE GENOMIC DNA]</scope>
    <source>
        <strain evidence="12">DSM 21857</strain>
    </source>
</reference>
<dbReference type="GO" id="GO:0015833">
    <property type="term" value="P:peptide transport"/>
    <property type="evidence" value="ECO:0007669"/>
    <property type="project" value="UniProtKB-KW"/>
</dbReference>
<dbReference type="InterPro" id="IPR050366">
    <property type="entry name" value="BP-dependent_transpt_permease"/>
</dbReference>
<dbReference type="STRING" id="1121003.SAMN03080618_03329"/>
<evidence type="ECO:0000256" key="3">
    <source>
        <dbReference type="ARBA" id="ARBA00022475"/>
    </source>
</evidence>
<organism evidence="11 12">
    <name type="scientific">Aquamicrobium aerolatum DSM 21857</name>
    <dbReference type="NCBI Taxonomy" id="1121003"/>
    <lineage>
        <taxon>Bacteria</taxon>
        <taxon>Pseudomonadati</taxon>
        <taxon>Pseudomonadota</taxon>
        <taxon>Alphaproteobacteria</taxon>
        <taxon>Hyphomicrobiales</taxon>
        <taxon>Phyllobacteriaceae</taxon>
        <taxon>Aerobium</taxon>
    </lineage>
</organism>
<dbReference type="EMBL" id="FORF01000029">
    <property type="protein sequence ID" value="SFJ56408.1"/>
    <property type="molecule type" value="Genomic_DNA"/>
</dbReference>
<evidence type="ECO:0000313" key="11">
    <source>
        <dbReference type="EMBL" id="SFJ56408.1"/>
    </source>
</evidence>
<keyword evidence="7 9" id="KW-1133">Transmembrane helix</keyword>
<comment type="similarity">
    <text evidence="9">Belongs to the binding-protein-dependent transport system permease family.</text>
</comment>
<feature type="transmembrane region" description="Helical" evidence="9">
    <location>
        <begin position="151"/>
        <end position="169"/>
    </location>
</feature>
<evidence type="ECO:0000256" key="6">
    <source>
        <dbReference type="ARBA" id="ARBA00022927"/>
    </source>
</evidence>
<feature type="transmembrane region" description="Helical" evidence="9">
    <location>
        <begin position="254"/>
        <end position="276"/>
    </location>
</feature>
<gene>
    <name evidence="11" type="ORF">SAMN03080618_03329</name>
</gene>
<dbReference type="PANTHER" id="PTHR43386:SF1">
    <property type="entry name" value="D,D-DIPEPTIDE TRANSPORT SYSTEM PERMEASE PROTEIN DDPC-RELATED"/>
    <property type="match status" value="1"/>
</dbReference>
<keyword evidence="8 9" id="KW-0472">Membrane</keyword>
<evidence type="ECO:0000256" key="8">
    <source>
        <dbReference type="ARBA" id="ARBA00023136"/>
    </source>
</evidence>
<dbReference type="GO" id="GO:0005886">
    <property type="term" value="C:plasma membrane"/>
    <property type="evidence" value="ECO:0007669"/>
    <property type="project" value="UniProtKB-SubCell"/>
</dbReference>
<protein>
    <submittedName>
        <fullName evidence="11">Peptide/nickel transport system permease protein</fullName>
    </submittedName>
</protein>
<feature type="transmembrane region" description="Helical" evidence="9">
    <location>
        <begin position="90"/>
        <end position="115"/>
    </location>
</feature>
<dbReference type="InterPro" id="IPR000515">
    <property type="entry name" value="MetI-like"/>
</dbReference>
<feature type="transmembrane region" description="Helical" evidence="9">
    <location>
        <begin position="209"/>
        <end position="234"/>
    </location>
</feature>
<keyword evidence="4 9" id="KW-0812">Transmembrane</keyword>
<keyword evidence="5" id="KW-0571">Peptide transport</keyword>
<dbReference type="Gene3D" id="1.10.3720.10">
    <property type="entry name" value="MetI-like"/>
    <property type="match status" value="1"/>
</dbReference>
<evidence type="ECO:0000256" key="1">
    <source>
        <dbReference type="ARBA" id="ARBA00004651"/>
    </source>
</evidence>
<comment type="subcellular location">
    <subcellularLocation>
        <location evidence="1 9">Cell membrane</location>
        <topology evidence="1 9">Multi-pass membrane protein</topology>
    </subcellularLocation>
</comment>